<dbReference type="GO" id="GO:0035999">
    <property type="term" value="P:tetrahydrofolate interconversion"/>
    <property type="evidence" value="ECO:0007669"/>
    <property type="project" value="TreeGrafter"/>
</dbReference>
<protein>
    <recommendedName>
        <fullName evidence="5">5-formyltetrahydrofolate cyclo-ligase</fullName>
        <ecNumber evidence="5">6.3.3.2</ecNumber>
    </recommendedName>
</protein>
<dbReference type="Gene3D" id="3.40.50.10420">
    <property type="entry name" value="NagB/RpiA/CoA transferase-like"/>
    <property type="match status" value="1"/>
</dbReference>
<comment type="caution">
    <text evidence="6">The sequence shown here is derived from an EMBL/GenBank/DDBJ whole genome shotgun (WGS) entry which is preliminary data.</text>
</comment>
<evidence type="ECO:0000256" key="1">
    <source>
        <dbReference type="ARBA" id="ARBA00010638"/>
    </source>
</evidence>
<accession>A0A542ZF77</accession>
<name>A0A542ZF77_9MICO</name>
<dbReference type="EC" id="6.3.3.2" evidence="5"/>
<proteinExistence type="inferred from homology"/>
<comment type="catalytic activity">
    <reaction evidence="5">
        <text>(6S)-5-formyl-5,6,7,8-tetrahydrofolate + ATP = (6R)-5,10-methenyltetrahydrofolate + ADP + phosphate</text>
        <dbReference type="Rhea" id="RHEA:10488"/>
        <dbReference type="ChEBI" id="CHEBI:30616"/>
        <dbReference type="ChEBI" id="CHEBI:43474"/>
        <dbReference type="ChEBI" id="CHEBI:57455"/>
        <dbReference type="ChEBI" id="CHEBI:57457"/>
        <dbReference type="ChEBI" id="CHEBI:456216"/>
        <dbReference type="EC" id="6.3.3.2"/>
    </reaction>
</comment>
<comment type="cofactor">
    <cofactor evidence="5">
        <name>Mg(2+)</name>
        <dbReference type="ChEBI" id="CHEBI:18420"/>
    </cofactor>
</comment>
<dbReference type="GO" id="GO:0005524">
    <property type="term" value="F:ATP binding"/>
    <property type="evidence" value="ECO:0007669"/>
    <property type="project" value="UniProtKB-KW"/>
</dbReference>
<dbReference type="InterPro" id="IPR037171">
    <property type="entry name" value="NagB/RpiA_transferase-like"/>
</dbReference>
<keyword evidence="7" id="KW-1185">Reference proteome</keyword>
<dbReference type="GO" id="GO:0009396">
    <property type="term" value="P:folic acid-containing compound biosynthetic process"/>
    <property type="evidence" value="ECO:0007669"/>
    <property type="project" value="TreeGrafter"/>
</dbReference>
<reference evidence="6 7" key="1">
    <citation type="submission" date="2019-06" db="EMBL/GenBank/DDBJ databases">
        <title>Sequencing the genomes of 1000 actinobacteria strains.</title>
        <authorList>
            <person name="Klenk H.-P."/>
        </authorList>
    </citation>
    <scope>NUCLEOTIDE SEQUENCE [LARGE SCALE GENOMIC DNA]</scope>
    <source>
        <strain evidence="6 7">DSM 18082</strain>
    </source>
</reference>
<dbReference type="EMBL" id="VFOQ01000001">
    <property type="protein sequence ID" value="TQL58995.1"/>
    <property type="molecule type" value="Genomic_DNA"/>
</dbReference>
<evidence type="ECO:0000256" key="3">
    <source>
        <dbReference type="ARBA" id="ARBA00022840"/>
    </source>
</evidence>
<dbReference type="Proteomes" id="UP000319514">
    <property type="component" value="Unassembled WGS sequence"/>
</dbReference>
<evidence type="ECO:0000313" key="7">
    <source>
        <dbReference type="Proteomes" id="UP000319514"/>
    </source>
</evidence>
<sequence length="188" mass="19704">MSAPGPTTAKVLLRQEIRTRRRAKATQRDRRADGEAIARAVLAALPPGTSTVAAYAALPSEPPTEALIEALVAHGIRVLLPVLLPDNDLDWRAVDRDGEHPTPLGRDAIGRAEVVVTPALGVDRSGTRLGQGGGSYDRALARRAATARVVALLHDGELVEGPLPREDHDARVHAVVTAGQGLVEVGAG</sequence>
<dbReference type="NCBIfam" id="TIGR02727">
    <property type="entry name" value="MTHFS_bact"/>
    <property type="match status" value="1"/>
</dbReference>
<dbReference type="GO" id="GO:0030272">
    <property type="term" value="F:5-formyltetrahydrofolate cyclo-ligase activity"/>
    <property type="evidence" value="ECO:0007669"/>
    <property type="project" value="UniProtKB-EC"/>
</dbReference>
<evidence type="ECO:0000256" key="2">
    <source>
        <dbReference type="ARBA" id="ARBA00022741"/>
    </source>
</evidence>
<comment type="similarity">
    <text evidence="1 5">Belongs to the 5-formyltetrahydrofolate cyclo-ligase family.</text>
</comment>
<feature type="binding site" evidence="4">
    <location>
        <begin position="10"/>
        <end position="14"/>
    </location>
    <ligand>
        <name>ATP</name>
        <dbReference type="ChEBI" id="CHEBI:30616"/>
    </ligand>
</feature>
<dbReference type="PIRSF" id="PIRSF006806">
    <property type="entry name" value="FTHF_cligase"/>
    <property type="match status" value="1"/>
</dbReference>
<dbReference type="GO" id="GO:0046872">
    <property type="term" value="F:metal ion binding"/>
    <property type="evidence" value="ECO:0007669"/>
    <property type="project" value="UniProtKB-KW"/>
</dbReference>
<evidence type="ECO:0000256" key="5">
    <source>
        <dbReference type="RuleBase" id="RU361279"/>
    </source>
</evidence>
<dbReference type="AlphaFoldDB" id="A0A542ZF77"/>
<feature type="binding site" evidence="4">
    <location>
        <position position="61"/>
    </location>
    <ligand>
        <name>substrate</name>
    </ligand>
</feature>
<keyword evidence="5" id="KW-0460">Magnesium</keyword>
<evidence type="ECO:0000256" key="4">
    <source>
        <dbReference type="PIRSR" id="PIRSR006806-1"/>
    </source>
</evidence>
<dbReference type="Pfam" id="PF01812">
    <property type="entry name" value="5-FTHF_cyc-lig"/>
    <property type="match status" value="1"/>
</dbReference>
<keyword evidence="6" id="KW-0436">Ligase</keyword>
<keyword evidence="3 4" id="KW-0067">ATP-binding</keyword>
<organism evidence="6 7">
    <name type="scientific">Oryzihumus leptocrescens</name>
    <dbReference type="NCBI Taxonomy" id="297536"/>
    <lineage>
        <taxon>Bacteria</taxon>
        <taxon>Bacillati</taxon>
        <taxon>Actinomycetota</taxon>
        <taxon>Actinomycetes</taxon>
        <taxon>Micrococcales</taxon>
        <taxon>Intrasporangiaceae</taxon>
        <taxon>Oryzihumus</taxon>
    </lineage>
</organism>
<dbReference type="PANTHER" id="PTHR23407">
    <property type="entry name" value="ATPASE INHIBITOR/5-FORMYLTETRAHYDROFOLATE CYCLO-LIGASE"/>
    <property type="match status" value="1"/>
</dbReference>
<keyword evidence="2 4" id="KW-0547">Nucleotide-binding</keyword>
<dbReference type="InterPro" id="IPR024185">
    <property type="entry name" value="FTHF_cligase-like_sf"/>
</dbReference>
<dbReference type="PANTHER" id="PTHR23407:SF1">
    <property type="entry name" value="5-FORMYLTETRAHYDROFOLATE CYCLO-LIGASE"/>
    <property type="match status" value="1"/>
</dbReference>
<gene>
    <name evidence="6" type="ORF">FB474_0338</name>
</gene>
<keyword evidence="5" id="KW-0479">Metal-binding</keyword>
<dbReference type="InterPro" id="IPR002698">
    <property type="entry name" value="FTHF_cligase"/>
</dbReference>
<feature type="binding site" evidence="4">
    <location>
        <begin position="128"/>
        <end position="136"/>
    </location>
    <ligand>
        <name>ATP</name>
        <dbReference type="ChEBI" id="CHEBI:30616"/>
    </ligand>
</feature>
<dbReference type="SUPFAM" id="SSF100950">
    <property type="entry name" value="NagB/RpiA/CoA transferase-like"/>
    <property type="match status" value="1"/>
</dbReference>
<evidence type="ECO:0000313" key="6">
    <source>
        <dbReference type="EMBL" id="TQL58995.1"/>
    </source>
</evidence>
<dbReference type="OrthoDB" id="3242798at2"/>
<dbReference type="RefSeq" id="WP_141787067.1">
    <property type="nucleotide sequence ID" value="NZ_BAAAKX010000003.1"/>
</dbReference>